<accession>A0ABU9DQW3</accession>
<evidence type="ECO:0008006" key="4">
    <source>
        <dbReference type="Google" id="ProtNLM"/>
    </source>
</evidence>
<name>A0ABU9DQW3_9BACL</name>
<evidence type="ECO:0000256" key="1">
    <source>
        <dbReference type="SAM" id="MobiDB-lite"/>
    </source>
</evidence>
<proteinExistence type="predicted"/>
<dbReference type="Proteomes" id="UP001469365">
    <property type="component" value="Unassembled WGS sequence"/>
</dbReference>
<protein>
    <recommendedName>
        <fullName evidence="4">Tail fiber protein</fullName>
    </recommendedName>
</protein>
<dbReference type="RefSeq" id="WP_341418370.1">
    <property type="nucleotide sequence ID" value="NZ_JBBPCC010000019.1"/>
</dbReference>
<evidence type="ECO:0000313" key="2">
    <source>
        <dbReference type="EMBL" id="MEK8131242.1"/>
    </source>
</evidence>
<feature type="compositionally biased region" description="Basic and acidic residues" evidence="1">
    <location>
        <begin position="472"/>
        <end position="486"/>
    </location>
</feature>
<feature type="region of interest" description="Disordered" evidence="1">
    <location>
        <begin position="468"/>
        <end position="487"/>
    </location>
</feature>
<reference evidence="2 3" key="1">
    <citation type="submission" date="2024-04" db="EMBL/GenBank/DDBJ databases">
        <title>draft genome sequnece of Paenibacillus filicis.</title>
        <authorList>
            <person name="Kim D.-U."/>
        </authorList>
    </citation>
    <scope>NUCLEOTIDE SEQUENCE [LARGE SCALE GENOMIC DNA]</scope>
    <source>
        <strain evidence="2 3">KACC14197</strain>
    </source>
</reference>
<gene>
    <name evidence="2" type="ORF">WMW72_25370</name>
</gene>
<organism evidence="2 3">
    <name type="scientific">Paenibacillus filicis</name>
    <dbReference type="NCBI Taxonomy" id="669464"/>
    <lineage>
        <taxon>Bacteria</taxon>
        <taxon>Bacillati</taxon>
        <taxon>Bacillota</taxon>
        <taxon>Bacilli</taxon>
        <taxon>Bacillales</taxon>
        <taxon>Paenibacillaceae</taxon>
        <taxon>Paenibacillus</taxon>
    </lineage>
</organism>
<comment type="caution">
    <text evidence="2">The sequence shown here is derived from an EMBL/GenBank/DDBJ whole genome shotgun (WGS) entry which is preliminary data.</text>
</comment>
<sequence length="582" mass="61020">MAYPSEIDRFSDKLNKRSDGGAYIIEEELRTSGGKYEGPLAHDNIVNSSIQVYTGSRFTGEPVTNFVVSVPAETPWRRMLRAFSTAPVLYVTYETPGDTVEADDINVLQTSLTATQTEMDRYKKANDSRVLSAEDRLASVESVKANKTYVDTELTTKADKAATYTKTETDQRIKAVVGAAPEALDTLQELGAALNNDPNFAANVTNQLATKVDKIAGKQLSTEDFTTAEKTKLAGVAAGANAYVHPSNHPPSIIVQDANNRFVTDAEKASWTAKASTAAATPSASGLMSAADKAKLDGVAAGANAYVHPTGDGNLHVPATGTSNGGKVLKAGATAGSAAWGMVDWAEVAGKPALFTPEAHTHTADEVAESTSKRFVTDAEKASWTAKASTAAATPSVSGLMSAADKAKLDGIAAGGNNYVHPTGDGNQHVPATGTTNNAKVLKAGATAGSAAWGLVDWAEMIGKPTAFTPATHEHPRVQRTDDRTIKPSATPRGFLGLYFTSLGGLNGATGDSQYQDMVVLNTYTDTSGGKVNALVFNKSTMKILHYQAAQGDGVWGAPRELAYAGDAMPKGPVTWNQLKGV</sequence>
<keyword evidence="3" id="KW-1185">Reference proteome</keyword>
<dbReference type="EMBL" id="JBBPCC010000019">
    <property type="protein sequence ID" value="MEK8131242.1"/>
    <property type="molecule type" value="Genomic_DNA"/>
</dbReference>
<evidence type="ECO:0000313" key="3">
    <source>
        <dbReference type="Proteomes" id="UP001469365"/>
    </source>
</evidence>